<comment type="caution">
    <text evidence="2">The sequence shown here is derived from an EMBL/GenBank/DDBJ whole genome shotgun (WGS) entry which is preliminary data.</text>
</comment>
<gene>
    <name evidence="2" type="ORF">QR680_005378</name>
</gene>
<evidence type="ECO:0000256" key="1">
    <source>
        <dbReference type="SAM" id="Phobius"/>
    </source>
</evidence>
<evidence type="ECO:0000313" key="2">
    <source>
        <dbReference type="EMBL" id="KAK0410882.1"/>
    </source>
</evidence>
<feature type="transmembrane region" description="Helical" evidence="1">
    <location>
        <begin position="68"/>
        <end position="86"/>
    </location>
</feature>
<dbReference type="AlphaFoldDB" id="A0AA39LV78"/>
<reference evidence="2" key="1">
    <citation type="submission" date="2023-06" db="EMBL/GenBank/DDBJ databases">
        <title>Genomic analysis of the entomopathogenic nematode Steinernema hermaphroditum.</title>
        <authorList>
            <person name="Schwarz E.M."/>
            <person name="Heppert J.K."/>
            <person name="Baniya A."/>
            <person name="Schwartz H.T."/>
            <person name="Tan C.-H."/>
            <person name="Antoshechkin I."/>
            <person name="Sternberg P.W."/>
            <person name="Goodrich-Blair H."/>
            <person name="Dillman A.R."/>
        </authorList>
    </citation>
    <scope>NUCLEOTIDE SEQUENCE</scope>
    <source>
        <strain evidence="2">PS9179</strain>
        <tissue evidence="2">Whole animal</tissue>
    </source>
</reference>
<name>A0AA39LV78_9BILA</name>
<organism evidence="2 3">
    <name type="scientific">Steinernema hermaphroditum</name>
    <dbReference type="NCBI Taxonomy" id="289476"/>
    <lineage>
        <taxon>Eukaryota</taxon>
        <taxon>Metazoa</taxon>
        <taxon>Ecdysozoa</taxon>
        <taxon>Nematoda</taxon>
        <taxon>Chromadorea</taxon>
        <taxon>Rhabditida</taxon>
        <taxon>Tylenchina</taxon>
        <taxon>Panagrolaimomorpha</taxon>
        <taxon>Strongyloidoidea</taxon>
        <taxon>Steinernematidae</taxon>
        <taxon>Steinernema</taxon>
    </lineage>
</organism>
<protein>
    <submittedName>
        <fullName evidence="2">Uncharacterized protein</fullName>
    </submittedName>
</protein>
<accession>A0AA39LV78</accession>
<dbReference type="EMBL" id="JAUCMV010000003">
    <property type="protein sequence ID" value="KAK0410882.1"/>
    <property type="molecule type" value="Genomic_DNA"/>
</dbReference>
<sequence>MVIAKIFGAAKYTAETIKGAAVVLASPNAEIPASKLHPRMPARPWTAQEWVRMWSWRHCWKYLPVFRFYIYSGIIVYGVYKFVLPIKPRHMVMYRKGKDDAHHHEVEHWYGIRQKNQDKEYFKKYDPLRKAGAVEVGGH</sequence>
<keyword evidence="1" id="KW-1133">Transmembrane helix</keyword>
<keyword evidence="3" id="KW-1185">Reference proteome</keyword>
<keyword evidence="1" id="KW-0472">Membrane</keyword>
<evidence type="ECO:0000313" key="3">
    <source>
        <dbReference type="Proteomes" id="UP001175271"/>
    </source>
</evidence>
<keyword evidence="1" id="KW-0812">Transmembrane</keyword>
<proteinExistence type="predicted"/>
<dbReference type="Proteomes" id="UP001175271">
    <property type="component" value="Unassembled WGS sequence"/>
</dbReference>